<reference evidence="3" key="1">
    <citation type="submission" date="2022-10" db="EMBL/GenBank/DDBJ databases">
        <title>Genome assembly of Pristionchus species.</title>
        <authorList>
            <person name="Yoshida K."/>
            <person name="Sommer R.J."/>
        </authorList>
    </citation>
    <scope>NUCLEOTIDE SEQUENCE [LARGE SCALE GENOMIC DNA]</scope>
    <source>
        <strain evidence="3">RS5460</strain>
    </source>
</reference>
<feature type="non-terminal residue" evidence="2">
    <location>
        <position position="108"/>
    </location>
</feature>
<proteinExistence type="predicted"/>
<evidence type="ECO:0000256" key="1">
    <source>
        <dbReference type="SAM" id="MobiDB-lite"/>
    </source>
</evidence>
<feature type="compositionally biased region" description="Basic and acidic residues" evidence="1">
    <location>
        <begin position="75"/>
        <end position="90"/>
    </location>
</feature>
<keyword evidence="3" id="KW-1185">Reference proteome</keyword>
<evidence type="ECO:0000313" key="3">
    <source>
        <dbReference type="Proteomes" id="UP001328107"/>
    </source>
</evidence>
<gene>
    <name evidence="2" type="ORF">PMAYCL1PPCAC_17248</name>
</gene>
<protein>
    <submittedName>
        <fullName evidence="2">Uncharacterized protein</fullName>
    </submittedName>
</protein>
<name>A0AAN5I056_9BILA</name>
<sequence>RAEESRHQQQCIRLHYSLHSGITSTKNEISKAEVGSHLEVVRDESMKDEGVEEKADVVVDEMDQIPSIDTGSSLEAERNDPWKQNERGEGCDELVDTTSHKHGRVRFE</sequence>
<organism evidence="2 3">
    <name type="scientific">Pristionchus mayeri</name>
    <dbReference type="NCBI Taxonomy" id="1317129"/>
    <lineage>
        <taxon>Eukaryota</taxon>
        <taxon>Metazoa</taxon>
        <taxon>Ecdysozoa</taxon>
        <taxon>Nematoda</taxon>
        <taxon>Chromadorea</taxon>
        <taxon>Rhabditida</taxon>
        <taxon>Rhabditina</taxon>
        <taxon>Diplogasteromorpha</taxon>
        <taxon>Diplogasteroidea</taxon>
        <taxon>Neodiplogasteridae</taxon>
        <taxon>Pristionchus</taxon>
    </lineage>
</organism>
<accession>A0AAN5I056</accession>
<dbReference type="EMBL" id="BTRK01000004">
    <property type="protein sequence ID" value="GMR47053.1"/>
    <property type="molecule type" value="Genomic_DNA"/>
</dbReference>
<comment type="caution">
    <text evidence="2">The sequence shown here is derived from an EMBL/GenBank/DDBJ whole genome shotgun (WGS) entry which is preliminary data.</text>
</comment>
<dbReference type="AlphaFoldDB" id="A0AAN5I056"/>
<feature type="non-terminal residue" evidence="2">
    <location>
        <position position="1"/>
    </location>
</feature>
<evidence type="ECO:0000313" key="2">
    <source>
        <dbReference type="EMBL" id="GMR47053.1"/>
    </source>
</evidence>
<feature type="region of interest" description="Disordered" evidence="1">
    <location>
        <begin position="62"/>
        <end position="108"/>
    </location>
</feature>
<dbReference type="Proteomes" id="UP001328107">
    <property type="component" value="Unassembled WGS sequence"/>
</dbReference>